<dbReference type="GO" id="GO:0005524">
    <property type="term" value="F:ATP binding"/>
    <property type="evidence" value="ECO:0007669"/>
    <property type="project" value="UniProtKB-KW"/>
</dbReference>
<dbReference type="AlphaFoldDB" id="A0A3B0ZZ62"/>
<name>A0A3B0ZZ62_9ZZZZ</name>
<dbReference type="InterPro" id="IPR027417">
    <property type="entry name" value="P-loop_NTPase"/>
</dbReference>
<dbReference type="PANTHER" id="PTHR12169:SF6">
    <property type="entry name" value="AFG1-LIKE ATPASE"/>
    <property type="match status" value="1"/>
</dbReference>
<gene>
    <name evidence="3" type="ORF">MNBD_GAMMA22-2680</name>
</gene>
<sequence length="361" mass="42123">MGPIDKFHEKLKLHNFKYDAAQEQAVQLIQNLYDELLSTPQVKPRWWHKIIKKDRRTVRGLYFWGGVGRGKTFLMDCFFEVLPFKNKRRIHFHRFMIDIHEQLRALPKTPNPLPIVAKLISKEVRVLCLDEFHVHDITDAMLLTGLFKSLFEYGVTLFATSNVKINELYKNGLQRNLFLPTIDYLNINTKEFELCSNEDFRLLQLEKSGTYHINVDAINQMTEYFNSLAPNNSSTIDSITINHRAMTIKSIANDVVWFDFKIICMQAHAAPDYLEIAQMFHTVFISDVPILTESEDDAAKRFIHLIDALYDHKVKLVMSASVLPFELYTGKRLKFAFERTVSRLTEMASKKYLALPHIIYN</sequence>
<dbReference type="Pfam" id="PF03969">
    <property type="entry name" value="AFG1_ATPase"/>
    <property type="match status" value="1"/>
</dbReference>
<dbReference type="EMBL" id="UOFS01000006">
    <property type="protein sequence ID" value="VAW91249.1"/>
    <property type="molecule type" value="Genomic_DNA"/>
</dbReference>
<proteinExistence type="predicted"/>
<dbReference type="Gene3D" id="3.40.50.300">
    <property type="entry name" value="P-loop containing nucleotide triphosphate hydrolases"/>
    <property type="match status" value="1"/>
</dbReference>
<protein>
    <submittedName>
        <fullName evidence="3">ATPase</fullName>
    </submittedName>
</protein>
<keyword evidence="1" id="KW-0547">Nucleotide-binding</keyword>
<dbReference type="SUPFAM" id="SSF52540">
    <property type="entry name" value="P-loop containing nucleoside triphosphate hydrolases"/>
    <property type="match status" value="1"/>
</dbReference>
<keyword evidence="2" id="KW-0067">ATP-binding</keyword>
<reference evidence="3" key="1">
    <citation type="submission" date="2018-06" db="EMBL/GenBank/DDBJ databases">
        <authorList>
            <person name="Zhirakovskaya E."/>
        </authorList>
    </citation>
    <scope>NUCLEOTIDE SEQUENCE</scope>
</reference>
<dbReference type="InterPro" id="IPR005654">
    <property type="entry name" value="ATPase_AFG1-like"/>
</dbReference>
<accession>A0A3B0ZZ62</accession>
<dbReference type="GO" id="GO:0016887">
    <property type="term" value="F:ATP hydrolysis activity"/>
    <property type="evidence" value="ECO:0007669"/>
    <property type="project" value="InterPro"/>
</dbReference>
<organism evidence="3">
    <name type="scientific">hydrothermal vent metagenome</name>
    <dbReference type="NCBI Taxonomy" id="652676"/>
    <lineage>
        <taxon>unclassified sequences</taxon>
        <taxon>metagenomes</taxon>
        <taxon>ecological metagenomes</taxon>
    </lineage>
</organism>
<evidence type="ECO:0000313" key="3">
    <source>
        <dbReference type="EMBL" id="VAW91249.1"/>
    </source>
</evidence>
<dbReference type="PANTHER" id="PTHR12169">
    <property type="entry name" value="ATPASE N2B"/>
    <property type="match status" value="1"/>
</dbReference>
<evidence type="ECO:0000256" key="2">
    <source>
        <dbReference type="ARBA" id="ARBA00022840"/>
    </source>
</evidence>
<dbReference type="GO" id="GO:0005737">
    <property type="term" value="C:cytoplasm"/>
    <property type="evidence" value="ECO:0007669"/>
    <property type="project" value="TreeGrafter"/>
</dbReference>
<dbReference type="NCBIfam" id="NF040713">
    <property type="entry name" value="ZapE"/>
    <property type="match status" value="1"/>
</dbReference>
<evidence type="ECO:0000256" key="1">
    <source>
        <dbReference type="ARBA" id="ARBA00022741"/>
    </source>
</evidence>